<evidence type="ECO:0000313" key="7">
    <source>
        <dbReference type="EMBL" id="KAJ8511122.1"/>
    </source>
</evidence>
<reference evidence="7 8" key="1">
    <citation type="submission" date="2022-12" db="EMBL/GenBank/DDBJ databases">
        <title>Chromosome-scale assembly of the Ensete ventricosum genome.</title>
        <authorList>
            <person name="Dussert Y."/>
            <person name="Stocks J."/>
            <person name="Wendawek A."/>
            <person name="Woldeyes F."/>
            <person name="Nichols R.A."/>
            <person name="Borrell J.S."/>
        </authorList>
    </citation>
    <scope>NUCLEOTIDE SEQUENCE [LARGE SCALE GENOMIC DNA]</scope>
    <source>
        <strain evidence="8">cv. Maze</strain>
        <tissue evidence="7">Seeds</tissue>
    </source>
</reference>
<evidence type="ECO:0000256" key="1">
    <source>
        <dbReference type="ARBA" id="ARBA00006787"/>
    </source>
</evidence>
<keyword evidence="6" id="KW-0732">Signal</keyword>
<dbReference type="Proteomes" id="UP001222027">
    <property type="component" value="Unassembled WGS sequence"/>
</dbReference>
<evidence type="ECO:0000256" key="4">
    <source>
        <dbReference type="ARBA" id="ARBA00023004"/>
    </source>
</evidence>
<feature type="signal peptide" evidence="6">
    <location>
        <begin position="1"/>
        <end position="22"/>
    </location>
</feature>
<proteinExistence type="inferred from homology"/>
<name>A0AAV8RQE9_ENSVE</name>
<dbReference type="EMBL" id="JAQQAF010000001">
    <property type="protein sequence ID" value="KAJ8511122.1"/>
    <property type="molecule type" value="Genomic_DNA"/>
</dbReference>
<evidence type="ECO:0000256" key="2">
    <source>
        <dbReference type="ARBA" id="ARBA00022723"/>
    </source>
</evidence>
<evidence type="ECO:0000256" key="3">
    <source>
        <dbReference type="ARBA" id="ARBA00022964"/>
    </source>
</evidence>
<dbReference type="GO" id="GO:0046872">
    <property type="term" value="F:metal ion binding"/>
    <property type="evidence" value="ECO:0007669"/>
    <property type="project" value="UniProtKB-KW"/>
</dbReference>
<dbReference type="GO" id="GO:0009570">
    <property type="term" value="C:chloroplast stroma"/>
    <property type="evidence" value="ECO:0007669"/>
    <property type="project" value="TreeGrafter"/>
</dbReference>
<dbReference type="InterPro" id="IPR004294">
    <property type="entry name" value="Carotenoid_Oase"/>
</dbReference>
<keyword evidence="3" id="KW-0560">Oxidoreductase</keyword>
<evidence type="ECO:0000313" key="8">
    <source>
        <dbReference type="Proteomes" id="UP001222027"/>
    </source>
</evidence>
<keyword evidence="8" id="KW-1185">Reference proteome</keyword>
<comment type="caution">
    <text evidence="7">The sequence shown here is derived from an EMBL/GenBank/DDBJ whole genome shotgun (WGS) entry which is preliminary data.</text>
</comment>
<dbReference type="AlphaFoldDB" id="A0AAV8RQE9"/>
<evidence type="ECO:0008006" key="9">
    <source>
        <dbReference type="Google" id="ProtNLM"/>
    </source>
</evidence>
<protein>
    <recommendedName>
        <fullName evidence="9">Carotenoid cleavage dioxygenase 7, chloroplastic</fullName>
    </recommendedName>
</protein>
<gene>
    <name evidence="7" type="ORF">OPV22_001556</name>
</gene>
<feature type="binding site" evidence="5">
    <location>
        <position position="503"/>
    </location>
    <ligand>
        <name>Fe cation</name>
        <dbReference type="ChEBI" id="CHEBI:24875"/>
        <note>catalytic</note>
    </ligand>
</feature>
<evidence type="ECO:0000256" key="5">
    <source>
        <dbReference type="PIRSR" id="PIRSR604294-1"/>
    </source>
</evidence>
<feature type="binding site" evidence="5">
    <location>
        <position position="581"/>
    </location>
    <ligand>
        <name>Fe cation</name>
        <dbReference type="ChEBI" id="CHEBI:24875"/>
        <note>catalytic</note>
    </ligand>
</feature>
<dbReference type="GO" id="GO:0045549">
    <property type="term" value="F:9-cis-epoxycarotenoid dioxygenase activity"/>
    <property type="evidence" value="ECO:0007669"/>
    <property type="project" value="TreeGrafter"/>
</dbReference>
<feature type="chain" id="PRO_5043843730" description="Carotenoid cleavage dioxygenase 7, chloroplastic" evidence="6">
    <location>
        <begin position="23"/>
        <end position="797"/>
    </location>
</feature>
<keyword evidence="4 5" id="KW-0408">Iron</keyword>
<comment type="similarity">
    <text evidence="1">Belongs to the carotenoid oxygenase family.</text>
</comment>
<keyword evidence="2 5" id="KW-0479">Metal-binding</keyword>
<accession>A0AAV8RQE9</accession>
<feature type="binding site" evidence="5">
    <location>
        <position position="791"/>
    </location>
    <ligand>
        <name>Fe cation</name>
        <dbReference type="ChEBI" id="CHEBI:24875"/>
        <note>catalytic</note>
    </ligand>
</feature>
<evidence type="ECO:0000256" key="6">
    <source>
        <dbReference type="SAM" id="SignalP"/>
    </source>
</evidence>
<comment type="cofactor">
    <cofactor evidence="5">
        <name>Fe(2+)</name>
        <dbReference type="ChEBI" id="CHEBI:29033"/>
    </cofactor>
    <text evidence="5">Binds 1 Fe(2+) ion per subunit.</text>
</comment>
<sequence length="797" mass="88090">MLLLVKNLLCLLKFNVYHVSYTSQLPEHKSVYPEVQCLSCDVEPNEESTGNGSADSKVGITRSTERARKIPQHHEVPLLGVVFPVITRGHTECVVTTMVPPPSSSCLLSVFASNLILTPPRRVYDQGAGAPRFWQFAGTASEAPFPPRPAGASALCLLLRPSLLSCPSPVDGTSLVAEACSIIMQAFPVHRLQPLPPSTKLLRLPTTASARRTIPFVSAAASSPSTSQLAGSATAPDSPAVAFWDYQLLFASQRSETAEPVLLRAAHGSVPADFPRGTYYLAGPGIFSDDHGSTVNPLDGHGYLRAFDFRRSGGSSDEVWYSARYVATPAQREERQAATGRWRFTHRGPFSVLRGGRRVGNLKVMKNVANTSVLKWGPRLMCLWEGGDPYEIDPASLDTVGPVDLVGSDHGDRRQSDGGSRGRVVDVAAHFLKPILRGVFKMPPKRLLAHYKIDAKRNRLLMVSCNAEDMLLPRSTFTFYEFDYNYELKQKKEFVIPDHLMIHDWAFTDSHYVLFGNRIKLDIPGSLLAVAGLHPMISALAVNPSQPSTPIYVLPRFSQSPNQDRNWLVPIQAPSQQWALHTGNAFEERDGNGNLKIQLQASVCSYQWLNFHKMFGYNWRTGKLDPSFMNLVDGREAMLPHLIQVSIELDAKGTCYGCSIANLPNIWNRPADFPAINPDFSGQKNTYVYVGSSSGTRRFLPRFPFDTIVKLDLSNGSAKSWSTGNRMFVGEPIFVPKGIEEDDGYVLVVEYAVAQQMCYLVILDARRIGEAEAVVAKLEVPKHLTFPIGFHGFWSTK</sequence>
<dbReference type="PANTHER" id="PTHR10543:SF37">
    <property type="entry name" value="CAROTENOID CLEAVAGE DIOXYGENASE 7, CHLOROPLASTIC"/>
    <property type="match status" value="1"/>
</dbReference>
<dbReference type="Pfam" id="PF03055">
    <property type="entry name" value="RPE65"/>
    <property type="match status" value="1"/>
</dbReference>
<dbReference type="PANTHER" id="PTHR10543">
    <property type="entry name" value="BETA-CAROTENE DIOXYGENASE"/>
    <property type="match status" value="1"/>
</dbReference>
<organism evidence="7 8">
    <name type="scientific">Ensete ventricosum</name>
    <name type="common">Abyssinian banana</name>
    <name type="synonym">Musa ensete</name>
    <dbReference type="NCBI Taxonomy" id="4639"/>
    <lineage>
        <taxon>Eukaryota</taxon>
        <taxon>Viridiplantae</taxon>
        <taxon>Streptophyta</taxon>
        <taxon>Embryophyta</taxon>
        <taxon>Tracheophyta</taxon>
        <taxon>Spermatophyta</taxon>
        <taxon>Magnoliopsida</taxon>
        <taxon>Liliopsida</taxon>
        <taxon>Zingiberales</taxon>
        <taxon>Musaceae</taxon>
        <taxon>Ensete</taxon>
    </lineage>
</organism>
<dbReference type="GO" id="GO:0016121">
    <property type="term" value="P:carotene catabolic process"/>
    <property type="evidence" value="ECO:0007669"/>
    <property type="project" value="TreeGrafter"/>
</dbReference>
<keyword evidence="3" id="KW-0223">Dioxygenase</keyword>